<accession>A0A6L9SD35</accession>
<dbReference type="PANTHER" id="PTHR35174:SF3">
    <property type="entry name" value="BLL7171 PROTEIN"/>
    <property type="match status" value="1"/>
</dbReference>
<organism evidence="3 4">
    <name type="scientific">Phytoactinopolyspora halotolerans</name>
    <dbReference type="NCBI Taxonomy" id="1981512"/>
    <lineage>
        <taxon>Bacteria</taxon>
        <taxon>Bacillati</taxon>
        <taxon>Actinomycetota</taxon>
        <taxon>Actinomycetes</taxon>
        <taxon>Jiangellales</taxon>
        <taxon>Jiangellaceae</taxon>
        <taxon>Phytoactinopolyspora</taxon>
    </lineage>
</organism>
<evidence type="ECO:0000313" key="3">
    <source>
        <dbReference type="EMBL" id="NEE02564.1"/>
    </source>
</evidence>
<name>A0A6L9SD35_9ACTN</name>
<dbReference type="SUPFAM" id="SSF54909">
    <property type="entry name" value="Dimeric alpha+beta barrel"/>
    <property type="match status" value="1"/>
</dbReference>
<comment type="similarity">
    <text evidence="1">Belongs to the YciI family.</text>
</comment>
<reference evidence="3 4" key="1">
    <citation type="submission" date="2020-02" db="EMBL/GenBank/DDBJ databases">
        <authorList>
            <person name="Li X.-J."/>
            <person name="Han X.-M."/>
        </authorList>
    </citation>
    <scope>NUCLEOTIDE SEQUENCE [LARGE SCALE GENOMIC DNA]</scope>
    <source>
        <strain evidence="3 4">CCTCC AB 2017055</strain>
    </source>
</reference>
<dbReference type="Gene3D" id="3.30.70.1060">
    <property type="entry name" value="Dimeric alpha+beta barrel"/>
    <property type="match status" value="1"/>
</dbReference>
<gene>
    <name evidence="3" type="ORF">G1H10_20565</name>
</gene>
<comment type="caution">
    <text evidence="3">The sequence shown here is derived from an EMBL/GenBank/DDBJ whole genome shotgun (WGS) entry which is preliminary data.</text>
</comment>
<feature type="domain" description="YCII-related" evidence="2">
    <location>
        <begin position="1"/>
        <end position="112"/>
    </location>
</feature>
<evidence type="ECO:0000259" key="2">
    <source>
        <dbReference type="Pfam" id="PF03795"/>
    </source>
</evidence>
<keyword evidence="4" id="KW-1185">Reference proteome</keyword>
<evidence type="ECO:0000256" key="1">
    <source>
        <dbReference type="ARBA" id="ARBA00007689"/>
    </source>
</evidence>
<dbReference type="PANTHER" id="PTHR35174">
    <property type="entry name" value="BLL7171 PROTEIN-RELATED"/>
    <property type="match status" value="1"/>
</dbReference>
<evidence type="ECO:0000313" key="4">
    <source>
        <dbReference type="Proteomes" id="UP000475214"/>
    </source>
</evidence>
<dbReference type="EMBL" id="JAAGOA010000015">
    <property type="protein sequence ID" value="NEE02564.1"/>
    <property type="molecule type" value="Genomic_DNA"/>
</dbReference>
<dbReference type="InterPro" id="IPR005545">
    <property type="entry name" value="YCII"/>
</dbReference>
<proteinExistence type="inferred from homology"/>
<dbReference type="Proteomes" id="UP000475214">
    <property type="component" value="Unassembled WGS sequence"/>
</dbReference>
<sequence length="115" mass="12535">MKYMLMLFEPDTDWLSVPKDELDAALAEHSTFIAYLEQQGIPFSGAALRPSSAATTLRPDGDGALVTDGPYVELKENLGGYYVIDVRDLDEAIEVARKCPMGSGIEVRPIWDAAG</sequence>
<protein>
    <recommendedName>
        <fullName evidence="2">YCII-related domain-containing protein</fullName>
    </recommendedName>
</protein>
<dbReference type="InterPro" id="IPR011008">
    <property type="entry name" value="Dimeric_a/b-barrel"/>
</dbReference>
<dbReference type="Pfam" id="PF03795">
    <property type="entry name" value="YCII"/>
    <property type="match status" value="1"/>
</dbReference>
<dbReference type="AlphaFoldDB" id="A0A6L9SD35"/>